<evidence type="ECO:0000256" key="1">
    <source>
        <dbReference type="ARBA" id="ARBA00004651"/>
    </source>
</evidence>
<evidence type="ECO:0000256" key="7">
    <source>
        <dbReference type="ARBA" id="ARBA00023136"/>
    </source>
</evidence>
<accession>L1MME5</accession>
<evidence type="ECO:0000313" key="11">
    <source>
        <dbReference type="Proteomes" id="UP000010445"/>
    </source>
</evidence>
<evidence type="ECO:0000259" key="9">
    <source>
        <dbReference type="PROSITE" id="PS50850"/>
    </source>
</evidence>
<dbReference type="SUPFAM" id="SSF103473">
    <property type="entry name" value="MFS general substrate transporter"/>
    <property type="match status" value="2"/>
</dbReference>
<feature type="transmembrane region" description="Helical" evidence="8">
    <location>
        <begin position="176"/>
        <end position="196"/>
    </location>
</feature>
<reference evidence="10 11" key="1">
    <citation type="submission" date="2012-05" db="EMBL/GenBank/DDBJ databases">
        <authorList>
            <person name="Weinstock G."/>
            <person name="Sodergren E."/>
            <person name="Lobos E.A."/>
            <person name="Fulton L."/>
            <person name="Fulton R."/>
            <person name="Courtney L."/>
            <person name="Fronick C."/>
            <person name="O'Laughlin M."/>
            <person name="Godfrey J."/>
            <person name="Wilson R.M."/>
            <person name="Miner T."/>
            <person name="Farmer C."/>
            <person name="Delehaunty K."/>
            <person name="Cordes M."/>
            <person name="Minx P."/>
            <person name="Tomlinson C."/>
            <person name="Chen J."/>
            <person name="Wollam A."/>
            <person name="Pepin K.H."/>
            <person name="Bhonagiri V."/>
            <person name="Zhang X."/>
            <person name="Suruliraj S."/>
            <person name="Warren W."/>
            <person name="Mitreva M."/>
            <person name="Mardis E.R."/>
            <person name="Wilson R.K."/>
        </authorList>
    </citation>
    <scope>NUCLEOTIDE SEQUENCE [LARGE SCALE GENOMIC DNA]</scope>
    <source>
        <strain evidence="10 11">F0235</strain>
    </source>
</reference>
<dbReference type="InterPro" id="IPR011701">
    <property type="entry name" value="MFS"/>
</dbReference>
<evidence type="ECO:0000256" key="4">
    <source>
        <dbReference type="ARBA" id="ARBA00022475"/>
    </source>
</evidence>
<dbReference type="eggNOG" id="COG0477">
    <property type="taxonomic scope" value="Bacteria"/>
</dbReference>
<evidence type="ECO:0000256" key="2">
    <source>
        <dbReference type="ARBA" id="ARBA00008537"/>
    </source>
</evidence>
<dbReference type="Gene3D" id="1.20.1250.20">
    <property type="entry name" value="MFS general substrate transporter like domains"/>
    <property type="match status" value="1"/>
</dbReference>
<evidence type="ECO:0000256" key="5">
    <source>
        <dbReference type="ARBA" id="ARBA00022692"/>
    </source>
</evidence>
<feature type="transmembrane region" description="Helical" evidence="8">
    <location>
        <begin position="88"/>
        <end position="114"/>
    </location>
</feature>
<keyword evidence="7 8" id="KW-0472">Membrane</keyword>
<dbReference type="FunFam" id="1.20.1720.10:FF:000021">
    <property type="entry name" value="Drug resistance transporter, EmrB/QacA subfamily"/>
    <property type="match status" value="1"/>
</dbReference>
<dbReference type="Proteomes" id="UP000010445">
    <property type="component" value="Unassembled WGS sequence"/>
</dbReference>
<feature type="transmembrane region" description="Helical" evidence="8">
    <location>
        <begin position="276"/>
        <end position="302"/>
    </location>
</feature>
<gene>
    <name evidence="10" type="ORF">HMPREF9997_00270</name>
</gene>
<keyword evidence="11" id="KW-1185">Reference proteome</keyword>
<evidence type="ECO:0000256" key="8">
    <source>
        <dbReference type="SAM" id="Phobius"/>
    </source>
</evidence>
<feature type="transmembrane region" description="Helical" evidence="8">
    <location>
        <begin position="342"/>
        <end position="362"/>
    </location>
</feature>
<keyword evidence="4" id="KW-1003">Cell membrane</keyword>
<dbReference type="STRING" id="1035195.HMPREF9997_00270"/>
<feature type="transmembrane region" description="Helical" evidence="8">
    <location>
        <begin position="368"/>
        <end position="386"/>
    </location>
</feature>
<protein>
    <submittedName>
        <fullName evidence="10">Drug resistance MFS transporter, drug:H+ antiporter-2 family</fullName>
    </submittedName>
</protein>
<feature type="transmembrane region" description="Helical" evidence="8">
    <location>
        <begin position="445"/>
        <end position="463"/>
    </location>
</feature>
<dbReference type="EMBL" id="AMEM01000006">
    <property type="protein sequence ID" value="EKX92225.1"/>
    <property type="molecule type" value="Genomic_DNA"/>
</dbReference>
<keyword evidence="6 8" id="KW-1133">Transmembrane helix</keyword>
<dbReference type="InterPro" id="IPR020846">
    <property type="entry name" value="MFS_dom"/>
</dbReference>
<dbReference type="PRINTS" id="PR01036">
    <property type="entry name" value="TCRTETB"/>
</dbReference>
<evidence type="ECO:0000313" key="10">
    <source>
        <dbReference type="EMBL" id="EKX92225.1"/>
    </source>
</evidence>
<comment type="similarity">
    <text evidence="2">Belongs to the major facilitator superfamily. EmrB family.</text>
</comment>
<feature type="transmembrane region" description="Helical" evidence="8">
    <location>
        <begin position="314"/>
        <end position="335"/>
    </location>
</feature>
<dbReference type="GO" id="GO:0022857">
    <property type="term" value="F:transmembrane transporter activity"/>
    <property type="evidence" value="ECO:0007669"/>
    <property type="project" value="InterPro"/>
</dbReference>
<feature type="transmembrane region" description="Helical" evidence="8">
    <location>
        <begin position="208"/>
        <end position="225"/>
    </location>
</feature>
<dbReference type="PROSITE" id="PS50850">
    <property type="entry name" value="MFS"/>
    <property type="match status" value="1"/>
</dbReference>
<proteinExistence type="inferred from homology"/>
<dbReference type="NCBIfam" id="TIGR00711">
    <property type="entry name" value="efflux_EmrB"/>
    <property type="match status" value="1"/>
</dbReference>
<dbReference type="Pfam" id="PF07690">
    <property type="entry name" value="MFS_1"/>
    <property type="match status" value="1"/>
</dbReference>
<comment type="subcellular location">
    <subcellularLocation>
        <location evidence="1">Cell membrane</location>
        <topology evidence="1">Multi-pass membrane protein</topology>
    </subcellularLocation>
</comment>
<feature type="transmembrane region" description="Helical" evidence="8">
    <location>
        <begin position="237"/>
        <end position="256"/>
    </location>
</feature>
<dbReference type="Gene3D" id="1.20.1720.10">
    <property type="entry name" value="Multidrug resistance protein D"/>
    <property type="match status" value="1"/>
</dbReference>
<dbReference type="InterPro" id="IPR004638">
    <property type="entry name" value="EmrB-like"/>
</dbReference>
<feature type="transmembrane region" description="Helical" evidence="8">
    <location>
        <begin position="120"/>
        <end position="138"/>
    </location>
</feature>
<evidence type="ECO:0000256" key="3">
    <source>
        <dbReference type="ARBA" id="ARBA00022448"/>
    </source>
</evidence>
<dbReference type="OrthoDB" id="7375466at2"/>
<comment type="caution">
    <text evidence="10">The sequence shown here is derived from an EMBL/GenBank/DDBJ whole genome shotgun (WGS) entry which is preliminary data.</text>
</comment>
<keyword evidence="5 8" id="KW-0812">Transmembrane</keyword>
<name>L1MME5_9CORY</name>
<dbReference type="PATRIC" id="fig|1035195.3.peg.251"/>
<evidence type="ECO:0000256" key="6">
    <source>
        <dbReference type="ARBA" id="ARBA00022989"/>
    </source>
</evidence>
<feature type="transmembrane region" description="Helical" evidence="8">
    <location>
        <begin position="150"/>
        <end position="170"/>
    </location>
</feature>
<feature type="transmembrane region" description="Helical" evidence="8">
    <location>
        <begin position="20"/>
        <end position="43"/>
    </location>
</feature>
<feature type="domain" description="Major facilitator superfamily (MFS) profile" evidence="9">
    <location>
        <begin position="22"/>
        <end position="467"/>
    </location>
</feature>
<dbReference type="AlphaFoldDB" id="L1MME5"/>
<dbReference type="InterPro" id="IPR036259">
    <property type="entry name" value="MFS_trans_sf"/>
</dbReference>
<sequence>MSQKPPHPQHTAELPLSDAWRALSALCVGFFMILLDQTIVAVATPHFHKDLDASLNDVIWVTSVYLLTFAVPLLVTGRLGDRFGQRTIYLIGMVVFTLSSLACGLASTIELLIIARALQGFGASLIAPQTMSVINRIFPRDKRGAAMGMWGAVAGFASLMGPLLGGVIVAYVGWQWIFFINVPIGVVSLVLVARWVPVLPRASRSIDALSVVASVISVFAFVFTLQEGPHLGWPLWLWGLLAAGVGAFAWFVWLQYTAARRGTEPLVPLAMFRNRIFALGSFSISAMGFVVGGTMVPIMLFLQDVQGMNAQQAAFMLIPMAVISGTLAPFVGRLADRIHPRVLSMIGFGFMTAAALALAAIMRDGVGRWWMLLPAVLLGFGNGFVWSPNSATSMRDLPIQSLGAASGVYNTTRQIGSVLGSAAIGGVMQMGVANSGYANSMGNSMVLCVIVLIFGLIAVSRFTERTDTAAAD</sequence>
<dbReference type="GO" id="GO:0005886">
    <property type="term" value="C:plasma membrane"/>
    <property type="evidence" value="ECO:0007669"/>
    <property type="project" value="UniProtKB-SubCell"/>
</dbReference>
<organism evidence="10 11">
    <name type="scientific">Corynebacterium durum F0235</name>
    <dbReference type="NCBI Taxonomy" id="1035195"/>
    <lineage>
        <taxon>Bacteria</taxon>
        <taxon>Bacillati</taxon>
        <taxon>Actinomycetota</taxon>
        <taxon>Actinomycetes</taxon>
        <taxon>Mycobacteriales</taxon>
        <taxon>Corynebacteriaceae</taxon>
        <taxon>Corynebacterium</taxon>
    </lineage>
</organism>
<dbReference type="HOGENOM" id="CLU_000960_28_1_11"/>
<dbReference type="PANTHER" id="PTHR42718">
    <property type="entry name" value="MAJOR FACILITATOR SUPERFAMILY MULTIDRUG TRANSPORTER MFSC"/>
    <property type="match status" value="1"/>
</dbReference>
<dbReference type="PANTHER" id="PTHR42718:SF42">
    <property type="entry name" value="EXPORT PROTEIN"/>
    <property type="match status" value="1"/>
</dbReference>
<feature type="transmembrane region" description="Helical" evidence="8">
    <location>
        <begin position="58"/>
        <end position="76"/>
    </location>
</feature>
<keyword evidence="3" id="KW-0813">Transport</keyword>